<sequence>MNDVTPSMRLRSAVPDALVPAVVGARLLAKRNKPGPLARAREEMEFLLGTVAPDRVEEAARAYVVRDVMRSEMRYHPRLICRQEVQNLASLTAARATGRGVVVSFLHHGHYEGASAALAAADRPLGIVVSPDMLGPAAPTFLKQHVRAGTSTGNQPIDAGLGGKHLGGLLARGECLAIATDVPGSSVIEFLGEKRLGSSGAARLAAATNSLVVTMHAHCESDGRLWLSLGDAVEPRDFEDAEDLLRHLVQTQEEHVLAWPEGYHQPRLRWGVPQE</sequence>
<keyword evidence="2" id="KW-1003">Cell membrane</keyword>
<comment type="caution">
    <text evidence="7">The sequence shown here is derived from an EMBL/GenBank/DDBJ whole genome shotgun (WGS) entry which is preliminary data.</text>
</comment>
<dbReference type="Pfam" id="PF03279">
    <property type="entry name" value="Lip_A_acyltrans"/>
    <property type="match status" value="1"/>
</dbReference>
<evidence type="ECO:0000256" key="1">
    <source>
        <dbReference type="ARBA" id="ARBA00004533"/>
    </source>
</evidence>
<dbReference type="Proteomes" id="UP000656804">
    <property type="component" value="Unassembled WGS sequence"/>
</dbReference>
<dbReference type="GO" id="GO:0005886">
    <property type="term" value="C:plasma membrane"/>
    <property type="evidence" value="ECO:0007669"/>
    <property type="project" value="UniProtKB-SubCell"/>
</dbReference>
<dbReference type="EMBL" id="JADIVZ010000006">
    <property type="protein sequence ID" value="MBF4162534.1"/>
    <property type="molecule type" value="Genomic_DNA"/>
</dbReference>
<proteinExistence type="predicted"/>
<evidence type="ECO:0000256" key="4">
    <source>
        <dbReference type="ARBA" id="ARBA00022679"/>
    </source>
</evidence>
<keyword evidence="3" id="KW-0997">Cell inner membrane</keyword>
<evidence type="ECO:0000256" key="6">
    <source>
        <dbReference type="ARBA" id="ARBA00023315"/>
    </source>
</evidence>
<dbReference type="InterPro" id="IPR004960">
    <property type="entry name" value="LipA_acyltrans"/>
</dbReference>
<evidence type="ECO:0000256" key="2">
    <source>
        <dbReference type="ARBA" id="ARBA00022475"/>
    </source>
</evidence>
<dbReference type="GO" id="GO:0009247">
    <property type="term" value="P:glycolipid biosynthetic process"/>
    <property type="evidence" value="ECO:0007669"/>
    <property type="project" value="UniProtKB-ARBA"/>
</dbReference>
<gene>
    <name evidence="7" type="ORF">ISG29_12620</name>
</gene>
<keyword evidence="6" id="KW-0012">Acyltransferase</keyword>
<comment type="subcellular location">
    <subcellularLocation>
        <location evidence="1">Cell inner membrane</location>
    </subcellularLocation>
</comment>
<reference evidence="7" key="1">
    <citation type="submission" date="2020-11" db="EMBL/GenBank/DDBJ databases">
        <title>Nocardioides sp. CBS4Y-1, whole genome shotgun sequence.</title>
        <authorList>
            <person name="Tuo L."/>
        </authorList>
    </citation>
    <scope>NUCLEOTIDE SEQUENCE</scope>
    <source>
        <strain evidence="7">CBS4Y-1</strain>
    </source>
</reference>
<keyword evidence="5" id="KW-0472">Membrane</keyword>
<dbReference type="AlphaFoldDB" id="A0A930YDJ3"/>
<dbReference type="GO" id="GO:0016746">
    <property type="term" value="F:acyltransferase activity"/>
    <property type="evidence" value="ECO:0007669"/>
    <property type="project" value="UniProtKB-KW"/>
</dbReference>
<evidence type="ECO:0000256" key="5">
    <source>
        <dbReference type="ARBA" id="ARBA00023136"/>
    </source>
</evidence>
<keyword evidence="4" id="KW-0808">Transferase</keyword>
<evidence type="ECO:0008006" key="9">
    <source>
        <dbReference type="Google" id="ProtNLM"/>
    </source>
</evidence>
<protein>
    <recommendedName>
        <fullName evidence="9">Lauroyl/myristoyl acyltransferase</fullName>
    </recommendedName>
</protein>
<evidence type="ECO:0000313" key="7">
    <source>
        <dbReference type="EMBL" id="MBF4162534.1"/>
    </source>
</evidence>
<keyword evidence="8" id="KW-1185">Reference proteome</keyword>
<evidence type="ECO:0000256" key="3">
    <source>
        <dbReference type="ARBA" id="ARBA00022519"/>
    </source>
</evidence>
<dbReference type="RefSeq" id="WP_194503806.1">
    <property type="nucleotide sequence ID" value="NZ_JADIVZ010000006.1"/>
</dbReference>
<accession>A0A930YDJ3</accession>
<name>A0A930YDJ3_9ACTN</name>
<evidence type="ECO:0000313" key="8">
    <source>
        <dbReference type="Proteomes" id="UP000656804"/>
    </source>
</evidence>
<organism evidence="7 8">
    <name type="scientific">Nocardioides acrostichi</name>
    <dbReference type="NCBI Taxonomy" id="2784339"/>
    <lineage>
        <taxon>Bacteria</taxon>
        <taxon>Bacillati</taxon>
        <taxon>Actinomycetota</taxon>
        <taxon>Actinomycetes</taxon>
        <taxon>Propionibacteriales</taxon>
        <taxon>Nocardioidaceae</taxon>
        <taxon>Nocardioides</taxon>
    </lineage>
</organism>